<dbReference type="EMBL" id="MCBR01020090">
    <property type="protein sequence ID" value="RKF55801.1"/>
    <property type="molecule type" value="Genomic_DNA"/>
</dbReference>
<proteinExistence type="predicted"/>
<evidence type="ECO:0000313" key="1">
    <source>
        <dbReference type="EMBL" id="RKF55801.1"/>
    </source>
</evidence>
<sequence>MSLVLYDTSPPEPGERAEQNFTSQEMEIVDPMTDYEIPSSPPKFNTYISAQNKPEFGEKVNQYKMNIENSSDPLAGPSFPNKRQALCEANDFPSLPRPATVRKHAQTKFLTIRSIERAAPNTGQ</sequence>
<comment type="caution">
    <text evidence="1">The sequence shown here is derived from an EMBL/GenBank/DDBJ whole genome shotgun (WGS) entry which is preliminary data.</text>
</comment>
<organism evidence="1 2">
    <name type="scientific">Golovinomyces cichoracearum</name>
    <dbReference type="NCBI Taxonomy" id="62708"/>
    <lineage>
        <taxon>Eukaryota</taxon>
        <taxon>Fungi</taxon>
        <taxon>Dikarya</taxon>
        <taxon>Ascomycota</taxon>
        <taxon>Pezizomycotina</taxon>
        <taxon>Leotiomycetes</taxon>
        <taxon>Erysiphales</taxon>
        <taxon>Erysiphaceae</taxon>
        <taxon>Golovinomyces</taxon>
    </lineage>
</organism>
<dbReference type="Proteomes" id="UP000285405">
    <property type="component" value="Unassembled WGS sequence"/>
</dbReference>
<evidence type="ECO:0000313" key="2">
    <source>
        <dbReference type="Proteomes" id="UP000285405"/>
    </source>
</evidence>
<protein>
    <submittedName>
        <fullName evidence="1">Uncharacterized protein</fullName>
    </submittedName>
</protein>
<dbReference type="AlphaFoldDB" id="A0A420HED9"/>
<reference evidence="1 2" key="1">
    <citation type="journal article" date="2018" name="BMC Genomics">
        <title>Comparative genome analyses reveal sequence features reflecting distinct modes of host-adaptation between dicot and monocot powdery mildew.</title>
        <authorList>
            <person name="Wu Y."/>
            <person name="Ma X."/>
            <person name="Pan Z."/>
            <person name="Kale S.D."/>
            <person name="Song Y."/>
            <person name="King H."/>
            <person name="Zhang Q."/>
            <person name="Presley C."/>
            <person name="Deng X."/>
            <person name="Wei C.I."/>
            <person name="Xiao S."/>
        </authorList>
    </citation>
    <scope>NUCLEOTIDE SEQUENCE [LARGE SCALE GENOMIC DNA]</scope>
    <source>
        <strain evidence="1">UCSC1</strain>
    </source>
</reference>
<accession>A0A420HED9</accession>
<gene>
    <name evidence="1" type="ORF">GcC1_200051</name>
</gene>
<name>A0A420HED9_9PEZI</name>